<dbReference type="EMBL" id="BMOD01000003">
    <property type="protein sequence ID" value="GGJ27007.1"/>
    <property type="molecule type" value="Genomic_DNA"/>
</dbReference>
<feature type="region of interest" description="Disordered" evidence="1">
    <location>
        <begin position="1"/>
        <end position="22"/>
    </location>
</feature>
<protein>
    <submittedName>
        <fullName evidence="2">Uncharacterized protein</fullName>
    </submittedName>
</protein>
<comment type="caution">
    <text evidence="2">The sequence shown here is derived from an EMBL/GenBank/DDBJ whole genome shotgun (WGS) entry which is preliminary data.</text>
</comment>
<accession>A0ABQ2CW76</accession>
<keyword evidence="3" id="KW-1185">Reference proteome</keyword>
<gene>
    <name evidence="2" type="ORF">GCM10008938_11420</name>
</gene>
<feature type="compositionally biased region" description="Basic and acidic residues" evidence="1">
    <location>
        <begin position="1"/>
        <end position="10"/>
    </location>
</feature>
<reference evidence="3" key="1">
    <citation type="journal article" date="2019" name="Int. J. Syst. Evol. Microbiol.">
        <title>The Global Catalogue of Microorganisms (GCM) 10K type strain sequencing project: providing services to taxonomists for standard genome sequencing and annotation.</title>
        <authorList>
            <consortium name="The Broad Institute Genomics Platform"/>
            <consortium name="The Broad Institute Genome Sequencing Center for Infectious Disease"/>
            <person name="Wu L."/>
            <person name="Ma J."/>
        </authorList>
    </citation>
    <scope>NUCLEOTIDE SEQUENCE [LARGE SCALE GENOMIC DNA]</scope>
    <source>
        <strain evidence="3">JCM 14370</strain>
    </source>
</reference>
<name>A0ABQ2CW76_9DEIO</name>
<evidence type="ECO:0000256" key="1">
    <source>
        <dbReference type="SAM" id="MobiDB-lite"/>
    </source>
</evidence>
<sequence length="63" mass="6885">MGRGHTREEVVPQEALEGGSSCKGEMSAIQEQLAAAAPMLGLRAVFWAVVTFQARNERLRKTL</sequence>
<evidence type="ECO:0000313" key="2">
    <source>
        <dbReference type="EMBL" id="GGJ27007.1"/>
    </source>
</evidence>
<organism evidence="2 3">
    <name type="scientific">Deinococcus roseus</name>
    <dbReference type="NCBI Taxonomy" id="392414"/>
    <lineage>
        <taxon>Bacteria</taxon>
        <taxon>Thermotogati</taxon>
        <taxon>Deinococcota</taxon>
        <taxon>Deinococci</taxon>
        <taxon>Deinococcales</taxon>
        <taxon>Deinococcaceae</taxon>
        <taxon>Deinococcus</taxon>
    </lineage>
</organism>
<dbReference type="Proteomes" id="UP000632222">
    <property type="component" value="Unassembled WGS sequence"/>
</dbReference>
<evidence type="ECO:0000313" key="3">
    <source>
        <dbReference type="Proteomes" id="UP000632222"/>
    </source>
</evidence>
<proteinExistence type="predicted"/>